<evidence type="ECO:0000313" key="4">
    <source>
        <dbReference type="Proteomes" id="UP001589810"/>
    </source>
</evidence>
<dbReference type="InterPro" id="IPR052044">
    <property type="entry name" value="PKS_Associated_Protein"/>
</dbReference>
<dbReference type="InterPro" id="IPR014710">
    <property type="entry name" value="RmlC-like_jellyroll"/>
</dbReference>
<dbReference type="CDD" id="cd06991">
    <property type="entry name" value="cupin_TcmJ-like"/>
    <property type="match status" value="1"/>
</dbReference>
<dbReference type="InterPro" id="IPR016672">
    <property type="entry name" value="Polyketide_Synth_CurC_prd"/>
</dbReference>
<dbReference type="RefSeq" id="WP_379794039.1">
    <property type="nucleotide sequence ID" value="NZ_JBHLUD010000004.1"/>
</dbReference>
<evidence type="ECO:0000256" key="1">
    <source>
        <dbReference type="SAM" id="MobiDB-lite"/>
    </source>
</evidence>
<evidence type="ECO:0000259" key="2">
    <source>
        <dbReference type="Pfam" id="PF07883"/>
    </source>
</evidence>
<feature type="domain" description="Cupin type-2" evidence="2">
    <location>
        <begin position="43"/>
        <end position="108"/>
    </location>
</feature>
<dbReference type="PANTHER" id="PTHR36114">
    <property type="entry name" value="16.7 KDA PROTEIN IN WHIE LOCUS"/>
    <property type="match status" value="1"/>
</dbReference>
<organism evidence="3 4">
    <name type="scientific">Kutzneria chonburiensis</name>
    <dbReference type="NCBI Taxonomy" id="1483604"/>
    <lineage>
        <taxon>Bacteria</taxon>
        <taxon>Bacillati</taxon>
        <taxon>Actinomycetota</taxon>
        <taxon>Actinomycetes</taxon>
        <taxon>Pseudonocardiales</taxon>
        <taxon>Pseudonocardiaceae</taxon>
        <taxon>Kutzneria</taxon>
    </lineage>
</organism>
<dbReference type="EMBL" id="JBHLUD010000004">
    <property type="protein sequence ID" value="MFC0542876.1"/>
    <property type="molecule type" value="Genomic_DNA"/>
</dbReference>
<dbReference type="Pfam" id="PF07883">
    <property type="entry name" value="Cupin_2"/>
    <property type="match status" value="1"/>
</dbReference>
<evidence type="ECO:0000313" key="3">
    <source>
        <dbReference type="EMBL" id="MFC0542876.1"/>
    </source>
</evidence>
<accession>A0ABV6MST3</accession>
<keyword evidence="4" id="KW-1185">Reference proteome</keyword>
<dbReference type="PIRSF" id="PIRSF016602">
    <property type="entry name" value="CurC_prd"/>
    <property type="match status" value="1"/>
</dbReference>
<gene>
    <name evidence="3" type="ORF">ACFFH7_15365</name>
</gene>
<feature type="region of interest" description="Disordered" evidence="1">
    <location>
        <begin position="120"/>
        <end position="145"/>
    </location>
</feature>
<name>A0ABV6MST3_9PSEU</name>
<dbReference type="Gene3D" id="2.60.120.10">
    <property type="entry name" value="Jelly Rolls"/>
    <property type="match status" value="1"/>
</dbReference>
<dbReference type="InterPro" id="IPR013096">
    <property type="entry name" value="Cupin_2"/>
</dbReference>
<comment type="caution">
    <text evidence="3">The sequence shown here is derived from an EMBL/GenBank/DDBJ whole genome shotgun (WGS) entry which is preliminary data.</text>
</comment>
<dbReference type="PANTHER" id="PTHR36114:SF1">
    <property type="entry name" value="16.7 KDA PROTEIN IN WHIE LOCUS"/>
    <property type="match status" value="1"/>
</dbReference>
<dbReference type="SUPFAM" id="SSF51182">
    <property type="entry name" value="RmlC-like cupins"/>
    <property type="match status" value="1"/>
</dbReference>
<sequence length="145" mass="15512">MTTSRELKIAADDCVPNKRRGGDLRVTLSPKTVGCTSGFGGVLRLGVGEFVAEHYHPYSEEFLHVVTGSLTMTLDDVEVPLGPGDSLLVPIGVRHRLVNIGQEEAHAVFHLSPLAPRPDLGHVDTEAVPNPEIPHTPVGQPEGGR</sequence>
<protein>
    <submittedName>
        <fullName evidence="3">Cupin domain-containing protein</fullName>
    </submittedName>
</protein>
<dbReference type="InterPro" id="IPR011051">
    <property type="entry name" value="RmlC_Cupin_sf"/>
</dbReference>
<dbReference type="Proteomes" id="UP001589810">
    <property type="component" value="Unassembled WGS sequence"/>
</dbReference>
<proteinExistence type="predicted"/>
<reference evidence="3 4" key="1">
    <citation type="submission" date="2024-09" db="EMBL/GenBank/DDBJ databases">
        <authorList>
            <person name="Sun Q."/>
            <person name="Mori K."/>
        </authorList>
    </citation>
    <scope>NUCLEOTIDE SEQUENCE [LARGE SCALE GENOMIC DNA]</scope>
    <source>
        <strain evidence="3 4">TBRC 1432</strain>
    </source>
</reference>